<feature type="region of interest" description="Disordered" evidence="1">
    <location>
        <begin position="1218"/>
        <end position="1248"/>
    </location>
</feature>
<feature type="compositionally biased region" description="Low complexity" evidence="1">
    <location>
        <begin position="1934"/>
        <end position="1944"/>
    </location>
</feature>
<feature type="compositionally biased region" description="Basic and acidic residues" evidence="1">
    <location>
        <begin position="1981"/>
        <end position="1992"/>
    </location>
</feature>
<feature type="compositionally biased region" description="Low complexity" evidence="1">
    <location>
        <begin position="705"/>
        <end position="719"/>
    </location>
</feature>
<organism evidence="3 4">
    <name type="scientific">Diacronema lutheri</name>
    <name type="common">Unicellular marine alga</name>
    <name type="synonym">Monochrysis lutheri</name>
    <dbReference type="NCBI Taxonomy" id="2081491"/>
    <lineage>
        <taxon>Eukaryota</taxon>
        <taxon>Haptista</taxon>
        <taxon>Haptophyta</taxon>
        <taxon>Pavlovophyceae</taxon>
        <taxon>Pavlovales</taxon>
        <taxon>Pavlovaceae</taxon>
        <taxon>Diacronema</taxon>
    </lineage>
</organism>
<name>A0A8J6CA60_DIALT</name>
<feature type="region of interest" description="Disordered" evidence="1">
    <location>
        <begin position="2385"/>
        <end position="2439"/>
    </location>
</feature>
<dbReference type="SUPFAM" id="SSF101447">
    <property type="entry name" value="Formin homology 2 domain (FH2 domain)"/>
    <property type="match status" value="1"/>
</dbReference>
<feature type="region of interest" description="Disordered" evidence="1">
    <location>
        <begin position="227"/>
        <end position="297"/>
    </location>
</feature>
<feature type="compositionally biased region" description="Low complexity" evidence="1">
    <location>
        <begin position="1498"/>
        <end position="1508"/>
    </location>
</feature>
<dbReference type="PROSITE" id="PS51444">
    <property type="entry name" value="FH2"/>
    <property type="match status" value="1"/>
</dbReference>
<feature type="compositionally biased region" description="Low complexity" evidence="1">
    <location>
        <begin position="967"/>
        <end position="979"/>
    </location>
</feature>
<dbReference type="OrthoDB" id="1668162at2759"/>
<protein>
    <recommendedName>
        <fullName evidence="2">FH2 domain-containing protein</fullName>
    </recommendedName>
</protein>
<feature type="compositionally biased region" description="Pro residues" evidence="1">
    <location>
        <begin position="2583"/>
        <end position="2593"/>
    </location>
</feature>
<dbReference type="Pfam" id="PF02181">
    <property type="entry name" value="FH2"/>
    <property type="match status" value="1"/>
</dbReference>
<feature type="compositionally biased region" description="Low complexity" evidence="1">
    <location>
        <begin position="524"/>
        <end position="538"/>
    </location>
</feature>
<dbReference type="Gene3D" id="1.20.58.2220">
    <property type="entry name" value="Formin, FH2 domain"/>
    <property type="match status" value="2"/>
</dbReference>
<feature type="compositionally biased region" description="Low complexity" evidence="1">
    <location>
        <begin position="3013"/>
        <end position="3031"/>
    </location>
</feature>
<feature type="compositionally biased region" description="Basic and acidic residues" evidence="1">
    <location>
        <begin position="1857"/>
        <end position="1873"/>
    </location>
</feature>
<comment type="caution">
    <text evidence="3">The sequence shown here is derived from an EMBL/GenBank/DDBJ whole genome shotgun (WGS) entry which is preliminary data.</text>
</comment>
<feature type="domain" description="FH2" evidence="2">
    <location>
        <begin position="2603"/>
        <end position="3004"/>
    </location>
</feature>
<feature type="region of interest" description="Disordered" evidence="1">
    <location>
        <begin position="2229"/>
        <end position="2254"/>
    </location>
</feature>
<feature type="compositionally biased region" description="Basic residues" evidence="1">
    <location>
        <begin position="1556"/>
        <end position="1565"/>
    </location>
</feature>
<feature type="compositionally biased region" description="Polar residues" evidence="1">
    <location>
        <begin position="2233"/>
        <end position="2248"/>
    </location>
</feature>
<feature type="compositionally biased region" description="Low complexity" evidence="1">
    <location>
        <begin position="1569"/>
        <end position="1582"/>
    </location>
</feature>
<feature type="region of interest" description="Disordered" evidence="1">
    <location>
        <begin position="652"/>
        <end position="737"/>
    </location>
</feature>
<feature type="compositionally biased region" description="Basic and acidic residues" evidence="1">
    <location>
        <begin position="1509"/>
        <end position="1537"/>
    </location>
</feature>
<dbReference type="EMBL" id="JAGTXO010000006">
    <property type="protein sequence ID" value="KAG8467257.1"/>
    <property type="molecule type" value="Genomic_DNA"/>
</dbReference>
<feature type="region of interest" description="Disordered" evidence="1">
    <location>
        <begin position="953"/>
        <end position="1026"/>
    </location>
</feature>
<dbReference type="SMART" id="SM00498">
    <property type="entry name" value="FH2"/>
    <property type="match status" value="1"/>
</dbReference>
<feature type="region of interest" description="Disordered" evidence="1">
    <location>
        <begin position="896"/>
        <end position="933"/>
    </location>
</feature>
<feature type="compositionally biased region" description="Low complexity" evidence="1">
    <location>
        <begin position="2424"/>
        <end position="2436"/>
    </location>
</feature>
<feature type="compositionally biased region" description="Low complexity" evidence="1">
    <location>
        <begin position="988"/>
        <end position="1009"/>
    </location>
</feature>
<feature type="compositionally biased region" description="Basic and acidic residues" evidence="1">
    <location>
        <begin position="2529"/>
        <end position="2544"/>
    </location>
</feature>
<feature type="compositionally biased region" description="Low complexity" evidence="1">
    <location>
        <begin position="1999"/>
        <end position="2016"/>
    </location>
</feature>
<feature type="compositionally biased region" description="Basic and acidic residues" evidence="1">
    <location>
        <begin position="2387"/>
        <end position="2402"/>
    </location>
</feature>
<evidence type="ECO:0000313" key="3">
    <source>
        <dbReference type="EMBL" id="KAG8467257.1"/>
    </source>
</evidence>
<dbReference type="InterPro" id="IPR015425">
    <property type="entry name" value="FH2_Formin"/>
</dbReference>
<feature type="compositionally biased region" description="Low complexity" evidence="1">
    <location>
        <begin position="1832"/>
        <end position="1841"/>
    </location>
</feature>
<feature type="region of interest" description="Disordered" evidence="1">
    <location>
        <begin position="132"/>
        <end position="178"/>
    </location>
</feature>
<feature type="compositionally biased region" description="Gly residues" evidence="1">
    <location>
        <begin position="2409"/>
        <end position="2423"/>
    </location>
</feature>
<feature type="compositionally biased region" description="Polar residues" evidence="1">
    <location>
        <begin position="256"/>
        <end position="265"/>
    </location>
</feature>
<accession>A0A8J6CA60</accession>
<evidence type="ECO:0000259" key="2">
    <source>
        <dbReference type="PROSITE" id="PS51444"/>
    </source>
</evidence>
<feature type="region of interest" description="Disordered" evidence="1">
    <location>
        <begin position="1695"/>
        <end position="1787"/>
    </location>
</feature>
<sequence length="3351" mass="336763">MARDMFGQDVPAFSLPPEELVAFVFKMLRNGDDEEPPAEPLRLFRNDLPNLHPPLACTPTRAAYAASPARSAGPILVANGDARPFSRTPVLHRRELEAYAAELHAPPNGHLRSSDRFRGERIFATEPTAGFQATRTPLAHASTQRTPVRRLQRTPRQPPPHVAGAQDGALPGSAPHSRQIARSVLLAEERLGTRRLATRPAAHGAAAPSSGCWAGAGAREGAGAAIVTGGDVDGMDWDPRAVTPDGSAEHSLRPSLAQTADSFGSSRRDGELLRPDDGDCAAHLGASPAAPSSRRYAPASGALNNPALLRAQLLEGCVQMPIVVGGRLAPSAQLHRAAPPPDAPRARGAAPGGAQQFAPTRAPRCLADGADAVLSAALWAGGWNVDDGVLDRATQTADCDEKATQTEREPTTAPLGARRLGERAPPARAVSRALPGDSRVDGGSARARHAHEWRKHVRCGTSDLGAMATGALRARAGEPLVARCAGLGPVAWHEHDSGAAPPLTHEHTMAAALGEAPSLGLTRAPASAHGAGSGANTSLRASSRPAEPAACASTPLATIRDAAVLRSSDEFADENGSGGALLRFGVSRSAERSADECGASDGFVRPHMLLVPTARDAACDETVSAAPGDEGAERSGESLDVWLCPAPFSNTSSLSRSDLSGSVSRAESASADESARFPPGRKRTPSLATRVVDDGSFGADEHGAAEAPAHAAHEPLPGASVATPEGDAVASPRSPSRHAAVTAVAALRTSAHTDRMQDGAEAAASRRDAAAVAAAAKEEAAQLAAAADALELRARADRAAAFGADSARAQAEAEASTTSEAAVAAAAERSRIAAFAASTPVSAPASAPWKPTADAGRAALQKWRDSRRMRGNAFGGGFVPPPVALVFASCAAPTEDGGSLSADAQRDGASGSAEPRMRPGSAHPTSEPTGCAALDSASVAPAGNAAIDVARASGGGGDGAGPIARTAAQAVQPSQAAQQDFTKGEGLSSRTLAAPSPASAAATAHAADGALRDEGSAQVHARARTGVADDDVYAPVRPGAHEDARHDMHDAATAYAADALRRRAQFELTARSAASVQARACACAQAQVAAPAAAEAKGRAVRAAAEAEDTTAAHARHEAAAATATAAETEGVLVQAAAARAQAAASDAAAEAATPSPLTATREATRAVAAAASAGEALATEAILADAEAAELAWADSLVSGSTHDGALGLSRQFAPAEPGAVERDGDGDGVGDGDSDGVGDGDGDGARGAAGSVYESYAAAETLSRAGSALVACRSRAPVADGGNVGLGAAMDSGAAVGSVDALSDVLLAEFELMERAAAGGPQQQPLPGVETGSDGGHPAAIVNAPAQLQTPAGALTLDVVKSASCAGASCAPSPSSGASAFCGTERALGAAWSTCAAAACAAAPAWRPSSVDERGAAAPAATGACGKAAAQGDVTFMGAAAGGATRAVGAGTAYDGDERSNLPADHTHSPHYLSALSRQGGSVPSADADIDADEQANAGAHAAAHAAARERLAGAHAARDSGNRPTDSMREDMGTARETALETVEGTDDEQRARAARSARARHQLADGHGAPADGSAAGSDDAEREDQGDAPARAPAEVAYGHSPARAAVVLRPLGANLTPAADAVGAAARDWAATMAAAEAAALGVRAASAVAGSARRNGPSGVGLSKAHDERAQAPFASVGAVPAAVAGGAPACARRGGGASRSPETGSAPRSLAASPTPTCTDATRLGAAAARGSPVDATHPALTGRPRTPSGEHSAISSASSSGKLRVLATSPPLPQPPSLAAAADSAAAVSAAAVNARAPRGADAAVAVPATAAPATAAPAAVATRASAPSASTPDRHESAIVPGSKRARSVEHDGAGPEGGRVDEPQPWLPLSVQRAASSREVLSLLSALQPEIAAHVEGCAAIGAARMGAGLAAGAAPTFGDDGAPHATAHAATTGFGGALPPSLPPRAAQPSRDGARSRRTPLSGVTEVDESARDSELEAERALSAPGARSRNTTSSRASRTSTSSDPTGLSDDELEAFAAAAAAEGSVLALEQLEQLAALEGRAASANAPAAAAMRTERLGCATAVAAKPRRARASGTLCADGGEAGGNGIDGSGEVSFETTLVAAGCASGEEALPRAERTALTKPAARFDGACDDGRDVDVDADAPMGGCTRTAADAAGAGGEYGSADFGTNFDTDASACSPLNAPLDDAQSARPDACALTLVPPAMLPSLSLPMSDQGEFVSTSASRTASGQPSPSRHAAHSRFISAPASPPVGETVTSTTAAALPLRATGGARAFYDALDAEVEDDGISGSAHSERIQAPTCTGTANAHGGEDPPVAAVVERTDNSAAADEDAEEGRRALLRVPGAAPWDDDGHVAEGVGDDLASEHWAGARARGEGEDGGGEDHDGADSDGADGDGAVGNSADGGGAADQGAANDGAADAGRTARPQSWATGLTLEQQAALTAITTASGRFVPAGARGATRLSDVVDSAVLREKLARGEIPEMKPAELMARLREACRSLPGASASAMLPLPPGARDDSGEDAHSRGGEDDKNDDGNGAPGHARERNARVGAFADESESDGEGELSGRTPPPPPPPPGAPRVVPLAPPFALRTSTNRKLKPFHWRKMGGVHDLRGTVWDDIGGFELSSLMPNIQLLSQGLEDLFVATEAKPMRSRGSGSAGARRTGPVVLDMRRTHAVSIGIANIRMPANVVALRLRRLDAAAFSVEQLEALLAVLPTDDEVKALQAHVDKCEGDETSLSLPEQYLLQLSHAVKPLRAVHVCLTLQTFAADAKTIRSAAELVRSACVEVMASVRLTKLLGLILAVGNAMNSGTSYGGARGFFIDSLLRMASVKASSTDKRNLSLLHYTVSAIYAQDPAAIDLPEELPSLDKAALVEFDLQITFALRDLKAAVRRVQSLAPPLEQPTFEPRYPYLHDVGAHGARIAVRLTCAATVFVVVAETHAADQHGAAAPLSVALSPTDALASPAGTTLRRRATMPALASPSDCGASDATPNTASRGAPSPSEPSPLSSAGGGLASPTSASELAALLGVSAGGVQRGVVPAGCGAVAHASSLAVHGGHTYFVNVDGLTPGRRYAAYIAVEDSFETLPADAQRAIELHRKPITFVTLTPGASAVGGEAGAPSCAPIGADGNDAVSFSEHGAGGSGAGDGGARAEFTARLEAMLAKRAPATGGARAPIVVRRASASIITAIPRSGSGAAEDAADSASVRAAANGAPAACDDAEAEQPPPVGPPIRWPDEDGHAHAARAQVLGFVAVAEPEVSALEALEADVRAKLLELGRYFGEPKSNAVEVFGVLLTLKDFLAEFKKVKLAVLEQRKVQDRLAALGEGLNRRRTYG</sequence>
<feature type="region of interest" description="Disordered" evidence="1">
    <location>
        <begin position="422"/>
        <end position="449"/>
    </location>
</feature>
<dbReference type="InterPro" id="IPR051425">
    <property type="entry name" value="Formin_Homology"/>
</dbReference>
<feature type="compositionally biased region" description="Low complexity" evidence="1">
    <location>
        <begin position="652"/>
        <end position="672"/>
    </location>
</feature>
<feature type="region of interest" description="Disordered" evidence="1">
    <location>
        <begin position="2992"/>
        <end position="3031"/>
    </location>
</feature>
<evidence type="ECO:0000256" key="1">
    <source>
        <dbReference type="SAM" id="MobiDB-lite"/>
    </source>
</evidence>
<feature type="region of interest" description="Disordered" evidence="1">
    <location>
        <begin position="333"/>
        <end position="357"/>
    </location>
</feature>
<feature type="region of interest" description="Disordered" evidence="1">
    <location>
        <begin position="1832"/>
        <end position="1875"/>
    </location>
</feature>
<gene>
    <name evidence="3" type="ORF">KFE25_000573</name>
</gene>
<keyword evidence="4" id="KW-1185">Reference proteome</keyword>
<dbReference type="PANTHER" id="PTHR45725:SF1">
    <property type="entry name" value="DISHEVELLED ASSOCIATED ACTIVATOR OF MORPHOGENESIS, ISOFORM D"/>
    <property type="match status" value="1"/>
</dbReference>
<dbReference type="Proteomes" id="UP000751190">
    <property type="component" value="Unassembled WGS sequence"/>
</dbReference>
<evidence type="ECO:0000313" key="4">
    <source>
        <dbReference type="Proteomes" id="UP000751190"/>
    </source>
</evidence>
<feature type="compositionally biased region" description="Acidic residues" evidence="1">
    <location>
        <begin position="1228"/>
        <end position="1244"/>
    </location>
</feature>
<feature type="region of interest" description="Disordered" evidence="1">
    <location>
        <begin position="523"/>
        <end position="553"/>
    </location>
</feature>
<feature type="region of interest" description="Disordered" evidence="1">
    <location>
        <begin position="1655"/>
        <end position="1674"/>
    </location>
</feature>
<dbReference type="PANTHER" id="PTHR45725">
    <property type="entry name" value="FORMIN HOMOLOGY 2 FAMILY MEMBER"/>
    <property type="match status" value="1"/>
</dbReference>
<feature type="compositionally biased region" description="Basic and acidic residues" evidence="1">
    <location>
        <begin position="266"/>
        <end position="277"/>
    </location>
</feature>
<feature type="region of interest" description="Disordered" evidence="1">
    <location>
        <begin position="1498"/>
        <end position="1596"/>
    </location>
</feature>
<feature type="region of interest" description="Disordered" evidence="1">
    <location>
        <begin position="1934"/>
        <end position="2022"/>
    </location>
</feature>
<proteinExistence type="predicted"/>
<feature type="region of interest" description="Disordered" evidence="1">
    <location>
        <begin position="2518"/>
        <end position="2599"/>
    </location>
</feature>
<dbReference type="InterPro" id="IPR042201">
    <property type="entry name" value="FH2_Formin_sf"/>
</dbReference>
<feature type="compositionally biased region" description="Low complexity" evidence="1">
    <location>
        <begin position="285"/>
        <end position="297"/>
    </location>
</feature>
<reference evidence="3" key="1">
    <citation type="submission" date="2021-05" db="EMBL/GenBank/DDBJ databases">
        <title>The genome of the haptophyte Pavlova lutheri (Diacronema luteri, Pavlovales) - a model for lipid biosynthesis in eukaryotic algae.</title>
        <authorList>
            <person name="Hulatt C.J."/>
            <person name="Posewitz M.C."/>
        </authorList>
    </citation>
    <scope>NUCLEOTIDE SEQUENCE</scope>
    <source>
        <strain evidence="3">NIVA-4/92</strain>
    </source>
</reference>